<dbReference type="PANTHER" id="PTHR48013">
    <property type="entry name" value="DUAL SPECIFICITY MITOGEN-ACTIVATED PROTEIN KINASE KINASE 5-RELATED"/>
    <property type="match status" value="1"/>
</dbReference>
<evidence type="ECO:0000313" key="14">
    <source>
        <dbReference type="EMBL" id="KAG2653199.1"/>
    </source>
</evidence>
<evidence type="ECO:0000256" key="10">
    <source>
        <dbReference type="PROSITE-ProRule" id="PRU10141"/>
    </source>
</evidence>
<evidence type="ECO:0000256" key="8">
    <source>
        <dbReference type="ARBA" id="ARBA00049299"/>
    </source>
</evidence>
<dbReference type="PROSITE" id="PS50011">
    <property type="entry name" value="PROTEIN_KINASE_DOM"/>
    <property type="match status" value="1"/>
</dbReference>
<evidence type="ECO:0000256" key="5">
    <source>
        <dbReference type="ARBA" id="ARBA00038035"/>
    </source>
</evidence>
<dbReference type="Proteomes" id="UP000823388">
    <property type="component" value="Chromosome 1N"/>
</dbReference>
<accession>A0A8T0XCR3</accession>
<dbReference type="InterPro" id="IPR008271">
    <property type="entry name" value="Ser/Thr_kinase_AS"/>
</dbReference>
<dbReference type="PROSITE" id="PS00107">
    <property type="entry name" value="PROTEIN_KINASE_ATP"/>
    <property type="match status" value="1"/>
</dbReference>
<comment type="caution">
    <text evidence="14">The sequence shown here is derived from an EMBL/GenBank/DDBJ whole genome shotgun (WGS) entry which is preliminary data.</text>
</comment>
<comment type="catalytic activity">
    <reaction evidence="7">
        <text>L-seryl-[protein] + ATP = O-phospho-L-seryl-[protein] + ADP + H(+)</text>
        <dbReference type="Rhea" id="RHEA:17989"/>
        <dbReference type="Rhea" id="RHEA-COMP:9863"/>
        <dbReference type="Rhea" id="RHEA-COMP:11604"/>
        <dbReference type="ChEBI" id="CHEBI:15378"/>
        <dbReference type="ChEBI" id="CHEBI:29999"/>
        <dbReference type="ChEBI" id="CHEBI:30616"/>
        <dbReference type="ChEBI" id="CHEBI:83421"/>
        <dbReference type="ChEBI" id="CHEBI:456216"/>
        <dbReference type="EC" id="2.7.12.2"/>
    </reaction>
</comment>
<dbReference type="SUPFAM" id="SSF56112">
    <property type="entry name" value="Protein kinase-like (PK-like)"/>
    <property type="match status" value="1"/>
</dbReference>
<reference evidence="14" key="1">
    <citation type="submission" date="2020-05" db="EMBL/GenBank/DDBJ databases">
        <title>WGS assembly of Panicum virgatum.</title>
        <authorList>
            <person name="Lovell J.T."/>
            <person name="Jenkins J."/>
            <person name="Shu S."/>
            <person name="Juenger T.E."/>
            <person name="Schmutz J."/>
        </authorList>
    </citation>
    <scope>NUCLEOTIDE SEQUENCE</scope>
    <source>
        <strain evidence="14">AP13</strain>
    </source>
</reference>
<dbReference type="GO" id="GO:0051707">
    <property type="term" value="P:response to other organism"/>
    <property type="evidence" value="ECO:0007669"/>
    <property type="project" value="UniProtKB-ARBA"/>
</dbReference>
<dbReference type="SMART" id="SM00220">
    <property type="entry name" value="S_TKc"/>
    <property type="match status" value="1"/>
</dbReference>
<dbReference type="OrthoDB" id="10252354at2759"/>
<feature type="binding site" evidence="10">
    <location>
        <position position="84"/>
    </location>
    <ligand>
        <name>ATP</name>
        <dbReference type="ChEBI" id="CHEBI:30616"/>
    </ligand>
</feature>
<organism evidence="14 15">
    <name type="scientific">Panicum virgatum</name>
    <name type="common">Blackwell switchgrass</name>
    <dbReference type="NCBI Taxonomy" id="38727"/>
    <lineage>
        <taxon>Eukaryota</taxon>
        <taxon>Viridiplantae</taxon>
        <taxon>Streptophyta</taxon>
        <taxon>Embryophyta</taxon>
        <taxon>Tracheophyta</taxon>
        <taxon>Spermatophyta</taxon>
        <taxon>Magnoliopsida</taxon>
        <taxon>Liliopsida</taxon>
        <taxon>Poales</taxon>
        <taxon>Poaceae</taxon>
        <taxon>PACMAD clade</taxon>
        <taxon>Panicoideae</taxon>
        <taxon>Panicodae</taxon>
        <taxon>Paniceae</taxon>
        <taxon>Panicinae</taxon>
        <taxon>Panicum</taxon>
        <taxon>Panicum sect. Hiantes</taxon>
    </lineage>
</organism>
<evidence type="ECO:0000313" key="15">
    <source>
        <dbReference type="Proteomes" id="UP000823388"/>
    </source>
</evidence>
<dbReference type="Pfam" id="PF00069">
    <property type="entry name" value="Pkinase"/>
    <property type="match status" value="1"/>
</dbReference>
<dbReference type="EMBL" id="CM029038">
    <property type="protein sequence ID" value="KAG2653199.1"/>
    <property type="molecule type" value="Genomic_DNA"/>
</dbReference>
<dbReference type="AlphaFoldDB" id="A0A8T0XCR3"/>
<dbReference type="GO" id="GO:0004674">
    <property type="term" value="F:protein serine/threonine kinase activity"/>
    <property type="evidence" value="ECO:0007669"/>
    <property type="project" value="UniProtKB-KW"/>
</dbReference>
<keyword evidence="3" id="KW-0418">Kinase</keyword>
<dbReference type="InterPro" id="IPR011009">
    <property type="entry name" value="Kinase-like_dom_sf"/>
</dbReference>
<comment type="catalytic activity">
    <reaction evidence="8">
        <text>L-threonyl-[protein] + ATP = O-phospho-L-threonyl-[protein] + ADP + H(+)</text>
        <dbReference type="Rhea" id="RHEA:46608"/>
        <dbReference type="Rhea" id="RHEA-COMP:11060"/>
        <dbReference type="Rhea" id="RHEA-COMP:11605"/>
        <dbReference type="ChEBI" id="CHEBI:15378"/>
        <dbReference type="ChEBI" id="CHEBI:30013"/>
        <dbReference type="ChEBI" id="CHEBI:30616"/>
        <dbReference type="ChEBI" id="CHEBI:61977"/>
        <dbReference type="ChEBI" id="CHEBI:456216"/>
        <dbReference type="EC" id="2.7.12.2"/>
    </reaction>
</comment>
<evidence type="ECO:0000256" key="12">
    <source>
        <dbReference type="SAM" id="MobiDB-lite"/>
    </source>
</evidence>
<keyword evidence="1" id="KW-0808">Transferase</keyword>
<evidence type="ECO:0000256" key="6">
    <source>
        <dbReference type="ARBA" id="ARBA00038999"/>
    </source>
</evidence>
<dbReference type="Gene3D" id="1.10.510.10">
    <property type="entry name" value="Transferase(Phosphotransferase) domain 1"/>
    <property type="match status" value="1"/>
</dbReference>
<evidence type="ECO:0000256" key="1">
    <source>
        <dbReference type="ARBA" id="ARBA00022679"/>
    </source>
</evidence>
<name>A0A8T0XCR3_PANVG</name>
<protein>
    <recommendedName>
        <fullName evidence="6">mitogen-activated protein kinase kinase</fullName>
        <ecNumber evidence="6">2.7.12.2</ecNumber>
    </recommendedName>
</protein>
<evidence type="ECO:0000256" key="11">
    <source>
        <dbReference type="RuleBase" id="RU000304"/>
    </source>
</evidence>
<evidence type="ECO:0000256" key="4">
    <source>
        <dbReference type="ARBA" id="ARBA00022840"/>
    </source>
</evidence>
<evidence type="ECO:0000256" key="9">
    <source>
        <dbReference type="ARBA" id="ARBA00051693"/>
    </source>
</evidence>
<proteinExistence type="inferred from homology"/>
<dbReference type="PANTHER" id="PTHR48013:SF9">
    <property type="entry name" value="DUAL SPECIFICITY MITOGEN-ACTIVATED PROTEIN KINASE KINASE 5"/>
    <property type="match status" value="1"/>
</dbReference>
<gene>
    <name evidence="14" type="ORF">PVAP13_1NG436500</name>
</gene>
<evidence type="ECO:0000259" key="13">
    <source>
        <dbReference type="PROSITE" id="PS50011"/>
    </source>
</evidence>
<evidence type="ECO:0000256" key="2">
    <source>
        <dbReference type="ARBA" id="ARBA00022741"/>
    </source>
</evidence>
<dbReference type="EC" id="2.7.12.2" evidence="6"/>
<evidence type="ECO:0000256" key="3">
    <source>
        <dbReference type="ARBA" id="ARBA00022777"/>
    </source>
</evidence>
<keyword evidence="15" id="KW-1185">Reference proteome</keyword>
<evidence type="ECO:0000256" key="7">
    <source>
        <dbReference type="ARBA" id="ARBA00049014"/>
    </source>
</evidence>
<comment type="catalytic activity">
    <reaction evidence="9">
        <text>L-tyrosyl-[protein] + ATP = O-phospho-L-tyrosyl-[protein] + ADP + H(+)</text>
        <dbReference type="Rhea" id="RHEA:10596"/>
        <dbReference type="Rhea" id="RHEA-COMP:10136"/>
        <dbReference type="Rhea" id="RHEA-COMP:20101"/>
        <dbReference type="ChEBI" id="CHEBI:15378"/>
        <dbReference type="ChEBI" id="CHEBI:30616"/>
        <dbReference type="ChEBI" id="CHEBI:46858"/>
        <dbReference type="ChEBI" id="CHEBI:61978"/>
        <dbReference type="ChEBI" id="CHEBI:456216"/>
        <dbReference type="EC" id="2.7.12.2"/>
    </reaction>
</comment>
<dbReference type="PROSITE" id="PS00108">
    <property type="entry name" value="PROTEIN_KINASE_ST"/>
    <property type="match status" value="1"/>
</dbReference>
<dbReference type="GO" id="GO:0004708">
    <property type="term" value="F:MAP kinase kinase activity"/>
    <property type="evidence" value="ECO:0007669"/>
    <property type="project" value="UniProtKB-EC"/>
</dbReference>
<keyword evidence="11" id="KW-0723">Serine/threonine-protein kinase</keyword>
<dbReference type="GO" id="GO:0005524">
    <property type="term" value="F:ATP binding"/>
    <property type="evidence" value="ECO:0007669"/>
    <property type="project" value="UniProtKB-UniRule"/>
</dbReference>
<feature type="region of interest" description="Disordered" evidence="12">
    <location>
        <begin position="1"/>
        <end position="24"/>
    </location>
</feature>
<feature type="domain" description="Protein kinase" evidence="13">
    <location>
        <begin position="55"/>
        <end position="322"/>
    </location>
</feature>
<keyword evidence="4 10" id="KW-0067">ATP-binding</keyword>
<dbReference type="InterPro" id="IPR017441">
    <property type="entry name" value="Protein_kinase_ATP_BS"/>
</dbReference>
<dbReference type="InterPro" id="IPR000719">
    <property type="entry name" value="Prot_kinase_dom"/>
</dbReference>
<sequence length="354" mass="37884">MAMGASKLRERRQLRLSVLPPPSPPPFTYQEHPFGGLPSTPTGSVGPVVERLAELEKGGVLGHGAGGTVYMARHRRTGAELAVKALRLHGGGGAALREAYVHLGVAAAAPDHTHVVRIHGVFPRPSCGDQFLCLVLEYVPNGSLRDVLRRCGRLPEHAIASVARCVLRGLRHLHRLGIVHGDVKPSNLLVGRHGEVKIADFGASRHVSMRAAGIVGTPAYMSPERMDPEGFGAASPSAAADFSSDVWALGVVLLECHAGRFPLVASGERPDWAALAVAVCFGGEPDVPVAATPEFTSFVRRCLEKEWRKRATVEELLGHPFVSGSPPCCATNEWLANFHDELPIVPRAEMIQPT</sequence>
<keyword evidence="2 10" id="KW-0547">Nucleotide-binding</keyword>
<comment type="similarity">
    <text evidence="5">Belongs to the protein kinase superfamily. STE Ser/Thr protein kinase family. MAP kinase kinase subfamily.</text>
</comment>